<comment type="similarity">
    <text evidence="1">Belongs to the HesA/MoeB/ThiF family.</text>
</comment>
<dbReference type="Pfam" id="PF00899">
    <property type="entry name" value="ThiF"/>
    <property type="match status" value="1"/>
</dbReference>
<evidence type="ECO:0000259" key="2">
    <source>
        <dbReference type="Pfam" id="PF00899"/>
    </source>
</evidence>
<name>A0A7C4H3W5_THEPE</name>
<dbReference type="InterPro" id="IPR035985">
    <property type="entry name" value="Ubiquitin-activating_enz"/>
</dbReference>
<dbReference type="GO" id="GO:0004792">
    <property type="term" value="F:thiosulfate-cyanide sulfurtransferase activity"/>
    <property type="evidence" value="ECO:0007669"/>
    <property type="project" value="TreeGrafter"/>
</dbReference>
<dbReference type="FunFam" id="3.40.50.720:FF:000080">
    <property type="entry name" value="Thiazole biosynthesis adenylyltransferase ThiF"/>
    <property type="match status" value="1"/>
</dbReference>
<evidence type="ECO:0000256" key="1">
    <source>
        <dbReference type="ARBA" id="ARBA00009919"/>
    </source>
</evidence>
<protein>
    <submittedName>
        <fullName evidence="3">HesA/MoeB/ThiF family protein</fullName>
    </submittedName>
</protein>
<dbReference type="PANTHER" id="PTHR10953">
    <property type="entry name" value="UBIQUITIN-ACTIVATING ENZYME E1"/>
    <property type="match status" value="1"/>
</dbReference>
<organism evidence="3">
    <name type="scientific">Thermofilum pendens</name>
    <dbReference type="NCBI Taxonomy" id="2269"/>
    <lineage>
        <taxon>Archaea</taxon>
        <taxon>Thermoproteota</taxon>
        <taxon>Thermoprotei</taxon>
        <taxon>Thermofilales</taxon>
        <taxon>Thermofilaceae</taxon>
        <taxon>Thermofilum</taxon>
    </lineage>
</organism>
<dbReference type="CDD" id="cd00757">
    <property type="entry name" value="ThiF_MoeB_HesA_family"/>
    <property type="match status" value="1"/>
</dbReference>
<dbReference type="SUPFAM" id="SSF69572">
    <property type="entry name" value="Activating enzymes of the ubiquitin-like proteins"/>
    <property type="match status" value="1"/>
</dbReference>
<dbReference type="GO" id="GO:0016779">
    <property type="term" value="F:nucleotidyltransferase activity"/>
    <property type="evidence" value="ECO:0007669"/>
    <property type="project" value="TreeGrafter"/>
</dbReference>
<feature type="domain" description="THIF-type NAD/FAD binding fold" evidence="2">
    <location>
        <begin position="12"/>
        <end position="241"/>
    </location>
</feature>
<dbReference type="InterPro" id="IPR000594">
    <property type="entry name" value="ThiF_NAD_FAD-bd"/>
</dbReference>
<dbReference type="AlphaFoldDB" id="A0A7C4H3W5"/>
<gene>
    <name evidence="3" type="ORF">ENU21_03480</name>
</gene>
<dbReference type="InterPro" id="IPR045886">
    <property type="entry name" value="ThiF/MoeB/HesA"/>
</dbReference>
<sequence>MVDLTPEEVERYDRQLRVWGLEAQKKLKSSTVLVVGVGGLGSPAAMYLAAAGVGRIILVDSEKVELSNLNRQVLHWTPDIGREKVSSAASKLSELNPHVKVVQVFGKLEMLEQAEQLVAEADVVVDCLDNWKTRFLLNEACVKLGKPLVHAAVRGLYGQLMVVKPGESACLRCLLPEDPPEEKTFPVAGPTPGVLGTLEALEAVKLITGYGQPLAGKLLIFDGVQGSFDVINVKKRENCPVCGHVKALG</sequence>
<dbReference type="Gene3D" id="3.40.50.720">
    <property type="entry name" value="NAD(P)-binding Rossmann-like Domain"/>
    <property type="match status" value="1"/>
</dbReference>
<comment type="caution">
    <text evidence="3">The sequence shown here is derived from an EMBL/GenBank/DDBJ whole genome shotgun (WGS) entry which is preliminary data.</text>
</comment>
<proteinExistence type="inferred from homology"/>
<dbReference type="EMBL" id="DTBQ01000097">
    <property type="protein sequence ID" value="HGM46803.1"/>
    <property type="molecule type" value="Genomic_DNA"/>
</dbReference>
<dbReference type="GO" id="GO:0005737">
    <property type="term" value="C:cytoplasm"/>
    <property type="evidence" value="ECO:0007669"/>
    <property type="project" value="TreeGrafter"/>
</dbReference>
<evidence type="ECO:0000313" key="3">
    <source>
        <dbReference type="EMBL" id="HGM46803.1"/>
    </source>
</evidence>
<dbReference type="GO" id="GO:0008641">
    <property type="term" value="F:ubiquitin-like modifier activating enzyme activity"/>
    <property type="evidence" value="ECO:0007669"/>
    <property type="project" value="InterPro"/>
</dbReference>
<reference evidence="3" key="1">
    <citation type="journal article" date="2020" name="mSystems">
        <title>Genome- and Community-Level Interaction Insights into Carbon Utilization and Element Cycling Functions of Hydrothermarchaeota in Hydrothermal Sediment.</title>
        <authorList>
            <person name="Zhou Z."/>
            <person name="Liu Y."/>
            <person name="Xu W."/>
            <person name="Pan J."/>
            <person name="Luo Z.H."/>
            <person name="Li M."/>
        </authorList>
    </citation>
    <scope>NUCLEOTIDE SEQUENCE</scope>
    <source>
        <strain evidence="3">SpSt-649</strain>
    </source>
</reference>
<accession>A0A7C4H3W5</accession>
<dbReference type="PANTHER" id="PTHR10953:SF102">
    <property type="entry name" value="ADENYLYLTRANSFERASE AND SULFURTRANSFERASE MOCS3"/>
    <property type="match status" value="1"/>
</dbReference>